<dbReference type="Proteomes" id="UP001431532">
    <property type="component" value="Unassembled WGS sequence"/>
</dbReference>
<comment type="caution">
    <text evidence="2">The sequence shown here is derived from an EMBL/GenBank/DDBJ whole genome shotgun (WGS) entry which is preliminary data.</text>
</comment>
<protein>
    <recommendedName>
        <fullName evidence="4">FeoB-associated Cys-rich membrane protein</fullName>
    </recommendedName>
</protein>
<evidence type="ECO:0008006" key="4">
    <source>
        <dbReference type="Google" id="ProtNLM"/>
    </source>
</evidence>
<keyword evidence="1" id="KW-1133">Transmembrane helix</keyword>
<gene>
    <name evidence="2" type="ORF">QJ521_06170</name>
</gene>
<evidence type="ECO:0000313" key="3">
    <source>
        <dbReference type="Proteomes" id="UP001431532"/>
    </source>
</evidence>
<keyword evidence="1" id="KW-0472">Membrane</keyword>
<feature type="transmembrane region" description="Helical" evidence="1">
    <location>
        <begin position="6"/>
        <end position="25"/>
    </location>
</feature>
<reference evidence="2" key="1">
    <citation type="submission" date="2023-05" db="EMBL/GenBank/DDBJ databases">
        <title>Mariniplasma microaerophilum sp. nov., a novel anaerobic mollicute isolated from terrestrial mud volcano, Taman Peninsula, Russia.</title>
        <authorList>
            <person name="Khomyakova M.A."/>
            <person name="Merkel A.Y."/>
            <person name="Slobodkin A.I."/>
        </authorList>
    </citation>
    <scope>NUCLEOTIDE SEQUENCE</scope>
    <source>
        <strain evidence="2">M4Ah</strain>
    </source>
</reference>
<keyword evidence="1" id="KW-0812">Transmembrane</keyword>
<dbReference type="EMBL" id="JASCXW010000018">
    <property type="protein sequence ID" value="MDI6453141.1"/>
    <property type="molecule type" value="Genomic_DNA"/>
</dbReference>
<dbReference type="AlphaFoldDB" id="A0AAW6U593"/>
<name>A0AAW6U593_9MOLU</name>
<proteinExistence type="predicted"/>
<dbReference type="RefSeq" id="WP_282839570.1">
    <property type="nucleotide sequence ID" value="NZ_JASCXW010000018.1"/>
</dbReference>
<sequence>MTAADIVIVIVIGLMVGLIVFRMVVRKDDDICSRCAYAKSCVDECSTKKKTTLS</sequence>
<keyword evidence="3" id="KW-1185">Reference proteome</keyword>
<evidence type="ECO:0000256" key="1">
    <source>
        <dbReference type="SAM" id="Phobius"/>
    </source>
</evidence>
<organism evidence="2 3">
    <name type="scientific">Peloplasma aerotolerans</name>
    <dbReference type="NCBI Taxonomy" id="3044389"/>
    <lineage>
        <taxon>Bacteria</taxon>
        <taxon>Bacillati</taxon>
        <taxon>Mycoplasmatota</taxon>
        <taxon>Mollicutes</taxon>
        <taxon>Acholeplasmatales</taxon>
        <taxon>Acholeplasmataceae</taxon>
        <taxon>Peloplasma</taxon>
    </lineage>
</organism>
<evidence type="ECO:0000313" key="2">
    <source>
        <dbReference type="EMBL" id="MDI6453141.1"/>
    </source>
</evidence>
<accession>A0AAW6U593</accession>